<evidence type="ECO:0000313" key="2">
    <source>
        <dbReference type="EMBL" id="TCW19350.1"/>
    </source>
</evidence>
<dbReference type="InterPro" id="IPR029063">
    <property type="entry name" value="SAM-dependent_MTases_sf"/>
</dbReference>
<proteinExistence type="predicted"/>
<feature type="domain" description="Methyltransferase small" evidence="1">
    <location>
        <begin position="228"/>
        <end position="350"/>
    </location>
</feature>
<dbReference type="Proteomes" id="UP000295805">
    <property type="component" value="Unassembled WGS sequence"/>
</dbReference>
<evidence type="ECO:0000313" key="3">
    <source>
        <dbReference type="Proteomes" id="UP000295805"/>
    </source>
</evidence>
<dbReference type="EMBL" id="SMCX01000041">
    <property type="protein sequence ID" value="TCW19350.1"/>
    <property type="molecule type" value="Genomic_DNA"/>
</dbReference>
<dbReference type="Pfam" id="PF05175">
    <property type="entry name" value="MTS"/>
    <property type="match status" value="1"/>
</dbReference>
<dbReference type="PROSITE" id="PS00092">
    <property type="entry name" value="N6_MTASE"/>
    <property type="match status" value="1"/>
</dbReference>
<comment type="caution">
    <text evidence="2">The sequence shown here is derived from an EMBL/GenBank/DDBJ whole genome shotgun (WGS) entry which is preliminary data.</text>
</comment>
<dbReference type="PANTHER" id="PTHR18895">
    <property type="entry name" value="HEMK METHYLTRANSFERASE"/>
    <property type="match status" value="1"/>
</dbReference>
<dbReference type="SUPFAM" id="SSF53335">
    <property type="entry name" value="S-adenosyl-L-methionine-dependent methyltransferases"/>
    <property type="match status" value="1"/>
</dbReference>
<dbReference type="Gene3D" id="3.40.50.150">
    <property type="entry name" value="Vaccinia Virus protein VP39"/>
    <property type="match status" value="1"/>
</dbReference>
<reference evidence="2 3" key="1">
    <citation type="submission" date="2019-03" db="EMBL/GenBank/DDBJ databases">
        <title>Root nodule microbial communities of legume samples collected from USA, Mexico and Botswana.</title>
        <authorList>
            <person name="Hirsch A."/>
        </authorList>
    </citation>
    <scope>NUCLEOTIDE SEQUENCE [LARGE SCALE GENOMIC DNA]</scope>
    <source>
        <strain evidence="2 3">55</strain>
    </source>
</reference>
<organism evidence="2 3">
    <name type="scientific">Dietzia cinnamea</name>
    <dbReference type="NCBI Taxonomy" id="321318"/>
    <lineage>
        <taxon>Bacteria</taxon>
        <taxon>Bacillati</taxon>
        <taxon>Actinomycetota</taxon>
        <taxon>Actinomycetes</taxon>
        <taxon>Mycobacteriales</taxon>
        <taxon>Dietziaceae</taxon>
        <taxon>Dietzia</taxon>
    </lineage>
</organism>
<gene>
    <name evidence="2" type="ORF">EDD19_1417</name>
</gene>
<dbReference type="GO" id="GO:0032259">
    <property type="term" value="P:methylation"/>
    <property type="evidence" value="ECO:0007669"/>
    <property type="project" value="UniProtKB-KW"/>
</dbReference>
<evidence type="ECO:0000259" key="1">
    <source>
        <dbReference type="Pfam" id="PF05175"/>
    </source>
</evidence>
<dbReference type="InterPro" id="IPR002052">
    <property type="entry name" value="DNA_methylase_N6_adenine_CS"/>
</dbReference>
<dbReference type="InterPro" id="IPR050320">
    <property type="entry name" value="N5-glutamine_MTase"/>
</dbReference>
<dbReference type="AlphaFoldDB" id="A0A4R3ZLK5"/>
<keyword evidence="2" id="KW-0808">Transferase</keyword>
<dbReference type="GO" id="GO:0036009">
    <property type="term" value="F:protein-glutamine N-methyltransferase activity"/>
    <property type="evidence" value="ECO:0007669"/>
    <property type="project" value="TreeGrafter"/>
</dbReference>
<dbReference type="GO" id="GO:0003676">
    <property type="term" value="F:nucleic acid binding"/>
    <property type="evidence" value="ECO:0007669"/>
    <property type="project" value="InterPro"/>
</dbReference>
<dbReference type="RefSeq" id="WP_131886618.1">
    <property type="nucleotide sequence ID" value="NZ_CP143053.1"/>
</dbReference>
<accession>A0A4R3ZLK5</accession>
<protein>
    <submittedName>
        <fullName evidence="2">Methyltransferase family protein</fullName>
    </submittedName>
</protein>
<dbReference type="PANTHER" id="PTHR18895:SF74">
    <property type="entry name" value="MTRF1L RELEASE FACTOR GLUTAMINE METHYLTRANSFERASE"/>
    <property type="match status" value="1"/>
</dbReference>
<keyword evidence="2" id="KW-0489">Methyltransferase</keyword>
<dbReference type="InterPro" id="IPR007848">
    <property type="entry name" value="Small_mtfrase_dom"/>
</dbReference>
<dbReference type="CDD" id="cd02440">
    <property type="entry name" value="AdoMet_MTases"/>
    <property type="match status" value="1"/>
</dbReference>
<dbReference type="GeneID" id="89531062"/>
<sequence>MPTHRATDLAPTTVEWRENDTDRTAAWRSENGAPAPRRIVVIHDDIAADKAFKMIRSGTALLWRGDFQNARQLMRALDRRLGKRASGAPQGSDPGAIFHANRRARAERATILGRILVPLEPDYSISLRRAPDVRDACVHAYGPPPGGAEEASGGSDEVGGTRGGETLVSLPEVLGVISAYEWHRSGIEIAALGARFHPAYGVFAPTRDEYIDLVADAGWPPGVDQPVVWDIGTGTGVLAAVLARRGARAVVASDINPRAVQCARGNVRRLGLEDRVTVTRGDLWPGGDDDEAGHRSGRADVVVCNPPWIPGRPTSALEQGIYDPDSDLLHRYLAELPEHLTPQGEGWLILSDLAEHLGLRTRDELLARVADAGLTVVGTHETTPRHSRAADTADPLHAARAKERTVLWRLAARGSSPSAAARG</sequence>
<name>A0A4R3ZLK5_9ACTN</name>